<evidence type="ECO:0000256" key="1">
    <source>
        <dbReference type="SAM" id="Phobius"/>
    </source>
</evidence>
<name>T2DLB3_ALTMD</name>
<sequence length="126" mass="14058">MLTNSSTITAATLRSGGFLLRALSKPMKFYFSTRDIPALQGLSLTERVKRLDEASKRLTVPEKTLLNVLKLLVIVPVFALILQTASNWTSLLWAFVVFLLYPLVIKPIQYSISAKYIAQPSSKENA</sequence>
<dbReference type="InterPro" id="IPR046168">
    <property type="entry name" value="DUF6170"/>
</dbReference>
<keyword evidence="1" id="KW-1133">Transmembrane helix</keyword>
<reference evidence="2 3" key="1">
    <citation type="journal article" date="2008" name="ISME J.">
        <title>Comparative genomics of two ecotypes of the marine planktonic copiotroph Alteromonas macleodii suggests alternative lifestyles associated with different kinds of particulate organic matter.</title>
        <authorList>
            <person name="Ivars-Martinez E."/>
            <person name="Martin-Cuadrado A.B."/>
            <person name="D'Auria G."/>
            <person name="Mira A."/>
            <person name="Ferriera S."/>
            <person name="Johnson J."/>
            <person name="Friedman R."/>
            <person name="Rodriguez-Valera F."/>
        </authorList>
    </citation>
    <scope>NUCLEOTIDE SEQUENCE [LARGE SCALE GENOMIC DNA]</scope>
    <source>
        <strain evidence="3">DSM 17117 / CIP 110805 / LMG 28347 / Deep ecotype</strain>
    </source>
</reference>
<feature type="transmembrane region" description="Helical" evidence="1">
    <location>
        <begin position="88"/>
        <end position="105"/>
    </location>
</feature>
<feature type="transmembrane region" description="Helical" evidence="1">
    <location>
        <begin position="64"/>
        <end position="82"/>
    </location>
</feature>
<dbReference type="Proteomes" id="UP000001870">
    <property type="component" value="Chromosome"/>
</dbReference>
<keyword evidence="3" id="KW-1185">Reference proteome</keyword>
<gene>
    <name evidence="2" type="ORF">MADE_000001020835</name>
</gene>
<dbReference type="HOGENOM" id="CLU_161823_0_0_6"/>
<dbReference type="KEGG" id="amc:MADE_000001020835"/>
<proteinExistence type="predicted"/>
<organism evidence="2 3">
    <name type="scientific">Alteromonas mediterranea (strain DSM 17117 / CIP 110805 / LMG 28347 / Deep ecotype)</name>
    <dbReference type="NCBI Taxonomy" id="1774373"/>
    <lineage>
        <taxon>Bacteria</taxon>
        <taxon>Pseudomonadati</taxon>
        <taxon>Pseudomonadota</taxon>
        <taxon>Gammaproteobacteria</taxon>
        <taxon>Alteromonadales</taxon>
        <taxon>Alteromonadaceae</taxon>
        <taxon>Alteromonas/Salinimonas group</taxon>
        <taxon>Alteromonas</taxon>
    </lineage>
</organism>
<dbReference type="AlphaFoldDB" id="T2DLB3"/>
<protein>
    <submittedName>
        <fullName evidence="2">Uncharacterized protein</fullName>
    </submittedName>
</protein>
<evidence type="ECO:0000313" key="3">
    <source>
        <dbReference type="Proteomes" id="UP000001870"/>
    </source>
</evidence>
<evidence type="ECO:0000313" key="2">
    <source>
        <dbReference type="EMBL" id="AGV53627.1"/>
    </source>
</evidence>
<keyword evidence="1" id="KW-0472">Membrane</keyword>
<dbReference type="Pfam" id="PF19667">
    <property type="entry name" value="DUF6170"/>
    <property type="match status" value="1"/>
</dbReference>
<keyword evidence="1" id="KW-0812">Transmembrane</keyword>
<reference evidence="2 3" key="2">
    <citation type="journal article" date="2015" name="Antonie Van Leeuwenhoek">
        <title>Ecophysiological diversity of a novel member of the genus Alteromonas, and description of Alteromonas mediterranea sp. nov.</title>
        <authorList>
            <person name="Ivanova E.P."/>
            <person name="Lopez-Perez M."/>
            <person name="Zabalos M."/>
            <person name="Nguyen S.H."/>
            <person name="Webb H.K."/>
            <person name="Ryan J."/>
            <person name="Lagutin K."/>
            <person name="Vyssotski M."/>
            <person name="Crawford R.J."/>
            <person name="Rodriguez-Valera F."/>
        </authorList>
    </citation>
    <scope>NUCLEOTIDE SEQUENCE [LARGE SCALE GENOMIC DNA]</scope>
    <source>
        <strain evidence="3">DSM 17117 / CIP 110805 / LMG 28347 / Deep ecotype</strain>
    </source>
</reference>
<dbReference type="EMBL" id="CP001103">
    <property type="protein sequence ID" value="AGV53627.1"/>
    <property type="molecule type" value="Genomic_DNA"/>
</dbReference>
<accession>T2DLB3</accession>